<dbReference type="GO" id="GO:0004553">
    <property type="term" value="F:hydrolase activity, hydrolyzing O-glycosyl compounds"/>
    <property type="evidence" value="ECO:0007669"/>
    <property type="project" value="InterPro"/>
</dbReference>
<dbReference type="EMBL" id="CAJNOK010002301">
    <property type="protein sequence ID" value="CAF0854033.1"/>
    <property type="molecule type" value="Genomic_DNA"/>
</dbReference>
<protein>
    <recommendedName>
        <fullName evidence="12">Glycoside hydrolase family 5 domain-containing protein</fullName>
    </recommendedName>
</protein>
<dbReference type="Gene3D" id="2.60.40.1180">
    <property type="entry name" value="Golgi alpha-mannosidase II"/>
    <property type="match status" value="1"/>
</dbReference>
<dbReference type="SUPFAM" id="SSF51445">
    <property type="entry name" value="(Trans)glycosidases"/>
    <property type="match status" value="1"/>
</dbReference>
<evidence type="ECO:0000313" key="9">
    <source>
        <dbReference type="EMBL" id="CAF3581784.1"/>
    </source>
</evidence>
<organism evidence="7 11">
    <name type="scientific">Didymodactylos carnosus</name>
    <dbReference type="NCBI Taxonomy" id="1234261"/>
    <lineage>
        <taxon>Eukaryota</taxon>
        <taxon>Metazoa</taxon>
        <taxon>Spiralia</taxon>
        <taxon>Gnathifera</taxon>
        <taxon>Rotifera</taxon>
        <taxon>Eurotatoria</taxon>
        <taxon>Bdelloidea</taxon>
        <taxon>Philodinida</taxon>
        <taxon>Philodinidae</taxon>
        <taxon>Didymodactylos</taxon>
    </lineage>
</organism>
<dbReference type="Pfam" id="PF18564">
    <property type="entry name" value="Glyco_hydro_5_C"/>
    <property type="match status" value="1"/>
</dbReference>
<dbReference type="Proteomes" id="UP000677228">
    <property type="component" value="Unassembled WGS sequence"/>
</dbReference>
<evidence type="ECO:0000313" key="11">
    <source>
        <dbReference type="Proteomes" id="UP000663829"/>
    </source>
</evidence>
<evidence type="ECO:0000256" key="2">
    <source>
        <dbReference type="ARBA" id="ARBA00022801"/>
    </source>
</evidence>
<gene>
    <name evidence="7" type="ORF">GPM918_LOCUS3311</name>
    <name evidence="8" type="ORF">OVA965_LOCUS7293</name>
    <name evidence="9" type="ORF">SRO942_LOCUS3311</name>
    <name evidence="10" type="ORF">TMI583_LOCUS7289</name>
</gene>
<evidence type="ECO:0000256" key="4">
    <source>
        <dbReference type="RuleBase" id="RU361153"/>
    </source>
</evidence>
<dbReference type="InterPro" id="IPR001547">
    <property type="entry name" value="Glyco_hydro_5"/>
</dbReference>
<dbReference type="InterPro" id="IPR052066">
    <property type="entry name" value="Glycosphingolipid_Hydrolases"/>
</dbReference>
<dbReference type="Gene3D" id="3.20.20.80">
    <property type="entry name" value="Glycosidases"/>
    <property type="match status" value="1"/>
</dbReference>
<feature type="domain" description="Glycoside hydrolase family 5 C-terminal" evidence="6">
    <location>
        <begin position="322"/>
        <end position="392"/>
    </location>
</feature>
<evidence type="ECO:0008006" key="12">
    <source>
        <dbReference type="Google" id="ProtNLM"/>
    </source>
</evidence>
<dbReference type="Proteomes" id="UP000663829">
    <property type="component" value="Unassembled WGS sequence"/>
</dbReference>
<comment type="similarity">
    <text evidence="1 4">Belongs to the glycosyl hydrolase 5 (cellulase A) family.</text>
</comment>
<evidence type="ECO:0000259" key="5">
    <source>
        <dbReference type="Pfam" id="PF00150"/>
    </source>
</evidence>
<dbReference type="PANTHER" id="PTHR31308:SF3">
    <property type="entry name" value="ENDOGLYCOCERAMIDASE"/>
    <property type="match status" value="1"/>
</dbReference>
<sequence>MMWAGTEPSPSKYDQNYLNIMKQIIELLQSYGIYVLLDMHQDVLSSRVNAYDGIPAWLFDRFPPSQYPYPWPLKSNSSASGDNWFVGYITEATSHGFQCLYDNVGGAVDSMSNFWHLVASTYGSYSNVIGYELINEPWAGNWFKNPALLLPGIAGAINLQPLYDRLSKAIRSVDNDTLIFYEPVTWGVRLNGKYFGTGFSHVPGGASYQNHSVLSYHYYCIILSIKPIPGNETIPVFDRALCDELEGPAIFRSVERDLNELGGSSFLTEFGGCDDTPTCIEQVQYGLDKADEFFQSWAYWGSLFLNETTGILDLSNIKMLSRPYARSVGGQPISSQFTAQRLSYYFAYTIDSTLGKPTEIYVPPLSYTNGYNVTVNKILTWVIDPLNKNVILVFSTSYIRRNENLIGIVQINPLS</sequence>
<feature type="domain" description="Glycoside hydrolase family 5" evidence="5">
    <location>
        <begin position="2"/>
        <end position="300"/>
    </location>
</feature>
<dbReference type="InterPro" id="IPR041036">
    <property type="entry name" value="GH5_C"/>
</dbReference>
<dbReference type="Pfam" id="PF00150">
    <property type="entry name" value="Cellulase"/>
    <property type="match status" value="1"/>
</dbReference>
<name>A0A813SHB3_9BILA</name>
<dbReference type="GO" id="GO:0000272">
    <property type="term" value="P:polysaccharide catabolic process"/>
    <property type="evidence" value="ECO:0007669"/>
    <property type="project" value="InterPro"/>
</dbReference>
<evidence type="ECO:0000259" key="6">
    <source>
        <dbReference type="Pfam" id="PF18564"/>
    </source>
</evidence>
<dbReference type="EMBL" id="CAJOBA010002301">
    <property type="protein sequence ID" value="CAF3639171.1"/>
    <property type="molecule type" value="Genomic_DNA"/>
</dbReference>
<dbReference type="InterPro" id="IPR017853">
    <property type="entry name" value="GH"/>
</dbReference>
<dbReference type="Proteomes" id="UP000682733">
    <property type="component" value="Unassembled WGS sequence"/>
</dbReference>
<keyword evidence="2 4" id="KW-0378">Hydrolase</keyword>
<keyword evidence="11" id="KW-1185">Reference proteome</keyword>
<comment type="caution">
    <text evidence="7">The sequence shown here is derived from an EMBL/GenBank/DDBJ whole genome shotgun (WGS) entry which is preliminary data.</text>
</comment>
<keyword evidence="3 4" id="KW-0326">Glycosidase</keyword>
<dbReference type="Proteomes" id="UP000681722">
    <property type="component" value="Unassembled WGS sequence"/>
</dbReference>
<evidence type="ECO:0000256" key="3">
    <source>
        <dbReference type="ARBA" id="ARBA00023295"/>
    </source>
</evidence>
<evidence type="ECO:0000256" key="1">
    <source>
        <dbReference type="ARBA" id="ARBA00005641"/>
    </source>
</evidence>
<evidence type="ECO:0000313" key="8">
    <source>
        <dbReference type="EMBL" id="CAF0854033.1"/>
    </source>
</evidence>
<proteinExistence type="inferred from homology"/>
<dbReference type="EMBL" id="CAJOBC010000401">
    <property type="protein sequence ID" value="CAF3581784.1"/>
    <property type="molecule type" value="Genomic_DNA"/>
</dbReference>
<dbReference type="EMBL" id="CAJNOQ010000401">
    <property type="protein sequence ID" value="CAF0797035.1"/>
    <property type="molecule type" value="Genomic_DNA"/>
</dbReference>
<evidence type="ECO:0000313" key="10">
    <source>
        <dbReference type="EMBL" id="CAF3639171.1"/>
    </source>
</evidence>
<reference evidence="7" key="1">
    <citation type="submission" date="2021-02" db="EMBL/GenBank/DDBJ databases">
        <authorList>
            <person name="Nowell W R."/>
        </authorList>
    </citation>
    <scope>NUCLEOTIDE SEQUENCE</scope>
</reference>
<accession>A0A813SHB3</accession>
<dbReference type="PANTHER" id="PTHR31308">
    <property type="match status" value="1"/>
</dbReference>
<dbReference type="InterPro" id="IPR013780">
    <property type="entry name" value="Glyco_hydro_b"/>
</dbReference>
<dbReference type="GO" id="GO:1901136">
    <property type="term" value="P:carbohydrate derivative catabolic process"/>
    <property type="evidence" value="ECO:0007669"/>
    <property type="project" value="UniProtKB-ARBA"/>
</dbReference>
<dbReference type="OrthoDB" id="1887033at2759"/>
<evidence type="ECO:0000313" key="7">
    <source>
        <dbReference type="EMBL" id="CAF0797035.1"/>
    </source>
</evidence>
<dbReference type="AlphaFoldDB" id="A0A813SHB3"/>
<dbReference type="GO" id="GO:0016042">
    <property type="term" value="P:lipid catabolic process"/>
    <property type="evidence" value="ECO:0007669"/>
    <property type="project" value="UniProtKB-ARBA"/>
</dbReference>